<organism evidence="2 3">
    <name type="scientific">Anaerotignum lactatifermentans</name>
    <dbReference type="NCBI Taxonomy" id="160404"/>
    <lineage>
        <taxon>Bacteria</taxon>
        <taxon>Bacillati</taxon>
        <taxon>Bacillota</taxon>
        <taxon>Clostridia</taxon>
        <taxon>Lachnospirales</taxon>
        <taxon>Anaerotignaceae</taxon>
        <taxon>Anaerotignum</taxon>
    </lineage>
</organism>
<comment type="caution">
    <text evidence="2">The sequence shown here is derived from an EMBL/GenBank/DDBJ whole genome shotgun (WGS) entry which is preliminary data.</text>
</comment>
<evidence type="ECO:0000256" key="1">
    <source>
        <dbReference type="SAM" id="Phobius"/>
    </source>
</evidence>
<dbReference type="Proteomes" id="UP000729290">
    <property type="component" value="Unassembled WGS sequence"/>
</dbReference>
<reference evidence="2 3" key="1">
    <citation type="journal article" date="2021" name="Sci. Rep.">
        <title>The distribution of antibiotic resistance genes in chicken gut microbiota commensals.</title>
        <authorList>
            <person name="Juricova H."/>
            <person name="Matiasovicova J."/>
            <person name="Kubasova T."/>
            <person name="Cejkova D."/>
            <person name="Rychlik I."/>
        </authorList>
    </citation>
    <scope>NUCLEOTIDE SEQUENCE [LARGE SCALE GENOMIC DNA]</scope>
    <source>
        <strain evidence="2 3">An431b</strain>
    </source>
</reference>
<sequence>MKVETRLIWAAVCAILFFLYEWLYKGTIDWYPPIVAFALVYFVAPYVFTKQFFLGNRELKKKNKDASSEDDK</sequence>
<feature type="transmembrane region" description="Helical" evidence="1">
    <location>
        <begin position="30"/>
        <end position="48"/>
    </location>
</feature>
<keyword evidence="1" id="KW-0472">Membrane</keyword>
<dbReference type="RefSeq" id="WP_205134524.1">
    <property type="nucleotide sequence ID" value="NZ_JACSNT010000022.1"/>
</dbReference>
<feature type="transmembrane region" description="Helical" evidence="1">
    <location>
        <begin position="7"/>
        <end position="24"/>
    </location>
</feature>
<proteinExistence type="predicted"/>
<accession>A0ABS2GDQ5</accession>
<name>A0ABS2GDQ5_9FIRM</name>
<dbReference type="EMBL" id="JACSNV010000026">
    <property type="protein sequence ID" value="MBM6878913.1"/>
    <property type="molecule type" value="Genomic_DNA"/>
</dbReference>
<keyword evidence="1" id="KW-0812">Transmembrane</keyword>
<evidence type="ECO:0000313" key="3">
    <source>
        <dbReference type="Proteomes" id="UP000729290"/>
    </source>
</evidence>
<keyword evidence="1" id="KW-1133">Transmembrane helix</keyword>
<gene>
    <name evidence="2" type="ORF">H9X83_12255</name>
</gene>
<keyword evidence="3" id="KW-1185">Reference proteome</keyword>
<protein>
    <submittedName>
        <fullName evidence="2">Uncharacterized protein</fullName>
    </submittedName>
</protein>
<evidence type="ECO:0000313" key="2">
    <source>
        <dbReference type="EMBL" id="MBM6878913.1"/>
    </source>
</evidence>